<sequence length="126" mass="13819">MIDYAGLVVSDIHKSKDFYKAALAPIGLNLFAELPASFTGLVDAAGFSESSDFQFWISEGRPKTPGSHIAFHVDSPEQVDRFYDAAISAGGQDNGSPCIRTYYRPNYYSAFVLDPDGNSIEAFCYE</sequence>
<feature type="domain" description="VOC" evidence="1">
    <location>
        <begin position="1"/>
        <end position="125"/>
    </location>
</feature>
<dbReference type="Gene3D" id="3.10.180.10">
    <property type="entry name" value="2,3-Dihydroxybiphenyl 1,2-Dioxygenase, domain 1"/>
    <property type="match status" value="1"/>
</dbReference>
<gene>
    <name evidence="2" type="ORF">Q8A64_12595</name>
</gene>
<proteinExistence type="predicted"/>
<comment type="caution">
    <text evidence="2">The sequence shown here is derived from an EMBL/GenBank/DDBJ whole genome shotgun (WGS) entry which is preliminary data.</text>
</comment>
<keyword evidence="3" id="KW-1185">Reference proteome</keyword>
<dbReference type="RefSeq" id="WP_338437178.1">
    <property type="nucleotide sequence ID" value="NZ_JAUYVH010000007.1"/>
</dbReference>
<dbReference type="PROSITE" id="PS51819">
    <property type="entry name" value="VOC"/>
    <property type="match status" value="1"/>
</dbReference>
<accession>A0ABU1BQG9</accession>
<dbReference type="InterPro" id="IPR037523">
    <property type="entry name" value="VOC_core"/>
</dbReference>
<dbReference type="InterPro" id="IPR029068">
    <property type="entry name" value="Glyas_Bleomycin-R_OHBP_Dase"/>
</dbReference>
<evidence type="ECO:0000259" key="1">
    <source>
        <dbReference type="PROSITE" id="PS51819"/>
    </source>
</evidence>
<evidence type="ECO:0000313" key="3">
    <source>
        <dbReference type="Proteomes" id="UP001225596"/>
    </source>
</evidence>
<dbReference type="Proteomes" id="UP001225596">
    <property type="component" value="Unassembled WGS sequence"/>
</dbReference>
<dbReference type="EMBL" id="JAUYVH010000007">
    <property type="protein sequence ID" value="MDQ9171245.1"/>
    <property type="molecule type" value="Genomic_DNA"/>
</dbReference>
<name>A0ABU1BQG9_9BURK</name>
<protein>
    <submittedName>
        <fullName evidence="2">VOC family protein</fullName>
    </submittedName>
</protein>
<organism evidence="2 3">
    <name type="scientific">Keguizhuia sedimenti</name>
    <dbReference type="NCBI Taxonomy" id="3064264"/>
    <lineage>
        <taxon>Bacteria</taxon>
        <taxon>Pseudomonadati</taxon>
        <taxon>Pseudomonadota</taxon>
        <taxon>Betaproteobacteria</taxon>
        <taxon>Burkholderiales</taxon>
        <taxon>Oxalobacteraceae</taxon>
        <taxon>Keguizhuia</taxon>
    </lineage>
</organism>
<dbReference type="CDD" id="cd07262">
    <property type="entry name" value="VOC_like"/>
    <property type="match status" value="1"/>
</dbReference>
<dbReference type="PANTHER" id="PTHR35006:SF2">
    <property type="entry name" value="GLYOXALASE FAMILY PROTEIN (AFU_ORTHOLOGUE AFUA_5G14830)"/>
    <property type="match status" value="1"/>
</dbReference>
<dbReference type="SUPFAM" id="SSF54593">
    <property type="entry name" value="Glyoxalase/Bleomycin resistance protein/Dihydroxybiphenyl dioxygenase"/>
    <property type="match status" value="1"/>
</dbReference>
<dbReference type="InterPro" id="IPR004360">
    <property type="entry name" value="Glyas_Fos-R_dOase_dom"/>
</dbReference>
<reference evidence="2 3" key="1">
    <citation type="submission" date="2023-08" db="EMBL/GenBank/DDBJ databases">
        <title>Oxalobacteraceae gen .nov., isolated from river sludge outside the plant.</title>
        <authorList>
            <person name="Zhao S.Y."/>
        </authorList>
    </citation>
    <scope>NUCLEOTIDE SEQUENCE [LARGE SCALE GENOMIC DNA]</scope>
    <source>
        <strain evidence="2 3">R-40</strain>
    </source>
</reference>
<evidence type="ECO:0000313" key="2">
    <source>
        <dbReference type="EMBL" id="MDQ9171245.1"/>
    </source>
</evidence>
<dbReference type="Pfam" id="PF00903">
    <property type="entry name" value="Glyoxalase"/>
    <property type="match status" value="1"/>
</dbReference>
<dbReference type="PANTHER" id="PTHR35006">
    <property type="entry name" value="GLYOXALASE FAMILY PROTEIN (AFU_ORTHOLOGUE AFUA_5G14830)"/>
    <property type="match status" value="1"/>
</dbReference>